<dbReference type="HOGENOM" id="CLU_2331025_0_0_0"/>
<proteinExistence type="predicted"/>
<gene>
    <name evidence="1" type="ordered locus">Oter_0323</name>
</gene>
<dbReference type="OrthoDB" id="9934846at2"/>
<dbReference type="KEGG" id="ote:Oter_0323"/>
<sequence>MPDRAEFLARTLIARLVSLQESRAEDGRSAPDRAERIATLEKVLVVELGLTDSSTLSLIEAAVPDLALAQHDSGRELAAFAEFLRRRLGAQLSEPGRP</sequence>
<dbReference type="EMBL" id="CP001032">
    <property type="protein sequence ID" value="ACB73613.1"/>
    <property type="molecule type" value="Genomic_DNA"/>
</dbReference>
<evidence type="ECO:0000313" key="1">
    <source>
        <dbReference type="EMBL" id="ACB73613.1"/>
    </source>
</evidence>
<organism evidence="1 2">
    <name type="scientific">Opitutus terrae (strain DSM 11246 / JCM 15787 / PB90-1)</name>
    <dbReference type="NCBI Taxonomy" id="452637"/>
    <lineage>
        <taxon>Bacteria</taxon>
        <taxon>Pseudomonadati</taxon>
        <taxon>Verrucomicrobiota</taxon>
        <taxon>Opitutia</taxon>
        <taxon>Opitutales</taxon>
        <taxon>Opitutaceae</taxon>
        <taxon>Opitutus</taxon>
    </lineage>
</organism>
<evidence type="ECO:0000313" key="2">
    <source>
        <dbReference type="Proteomes" id="UP000007013"/>
    </source>
</evidence>
<dbReference type="RefSeq" id="WP_012373151.1">
    <property type="nucleotide sequence ID" value="NC_010571.1"/>
</dbReference>
<protein>
    <submittedName>
        <fullName evidence="1">Uncharacterized protein</fullName>
    </submittedName>
</protein>
<accession>B1ZQD3</accession>
<name>B1ZQD3_OPITP</name>
<dbReference type="AlphaFoldDB" id="B1ZQD3"/>
<keyword evidence="2" id="KW-1185">Reference proteome</keyword>
<dbReference type="Proteomes" id="UP000007013">
    <property type="component" value="Chromosome"/>
</dbReference>
<reference evidence="1 2" key="1">
    <citation type="journal article" date="2011" name="J. Bacteriol.">
        <title>Genome sequence of the verrucomicrobium Opitutus terrae PB90-1, an abundant inhabitant of rice paddy soil ecosystems.</title>
        <authorList>
            <person name="van Passel M.W."/>
            <person name="Kant R."/>
            <person name="Palva A."/>
            <person name="Copeland A."/>
            <person name="Lucas S."/>
            <person name="Lapidus A."/>
            <person name="Glavina del Rio T."/>
            <person name="Pitluck S."/>
            <person name="Goltsman E."/>
            <person name="Clum A."/>
            <person name="Sun H."/>
            <person name="Schmutz J."/>
            <person name="Larimer F.W."/>
            <person name="Land M.L."/>
            <person name="Hauser L."/>
            <person name="Kyrpides N."/>
            <person name="Mikhailova N."/>
            <person name="Richardson P.P."/>
            <person name="Janssen P.H."/>
            <person name="de Vos W.M."/>
            <person name="Smidt H."/>
        </authorList>
    </citation>
    <scope>NUCLEOTIDE SEQUENCE [LARGE SCALE GENOMIC DNA]</scope>
    <source>
        <strain evidence="2">DSM 11246 / JCM 15787 / PB90-1</strain>
    </source>
</reference>